<sequence length="50" mass="5911">MKLIYSSCHISIIASNNYEYIVNFLPKQDVQIRTSMPKPINYSYQKGYIH</sequence>
<dbReference type="EnsemblPlants" id="Solyc03g095880.1.1">
    <property type="protein sequence ID" value="Solyc03g095880.1.1.1"/>
    <property type="gene ID" value="Solyc03g095880.1"/>
</dbReference>
<protein>
    <submittedName>
        <fullName evidence="1">Uncharacterized protein</fullName>
    </submittedName>
</protein>
<dbReference type="InParanoid" id="A0A3Q7GBU0"/>
<name>A0A3Q7GBU0_SOLLC</name>
<reference evidence="1" key="2">
    <citation type="submission" date="2019-01" db="UniProtKB">
        <authorList>
            <consortium name="EnsemblPlants"/>
        </authorList>
    </citation>
    <scope>IDENTIFICATION</scope>
    <source>
        <strain evidence="1">cv. Heinz 1706</strain>
    </source>
</reference>
<dbReference type="Proteomes" id="UP000004994">
    <property type="component" value="Chromosome 3"/>
</dbReference>
<keyword evidence="2" id="KW-1185">Reference proteome</keyword>
<dbReference type="AlphaFoldDB" id="A0A3Q7GBU0"/>
<proteinExistence type="predicted"/>
<evidence type="ECO:0000313" key="1">
    <source>
        <dbReference type="EnsemblPlants" id="Solyc03g095880.1.1.1"/>
    </source>
</evidence>
<dbReference type="PaxDb" id="4081-Solyc03g095880.1.1"/>
<reference evidence="1" key="1">
    <citation type="journal article" date="2012" name="Nature">
        <title>The tomato genome sequence provides insights into fleshy fruit evolution.</title>
        <authorList>
            <consortium name="Tomato Genome Consortium"/>
        </authorList>
    </citation>
    <scope>NUCLEOTIDE SEQUENCE [LARGE SCALE GENOMIC DNA]</scope>
    <source>
        <strain evidence="1">cv. Heinz 1706</strain>
    </source>
</reference>
<organism evidence="1">
    <name type="scientific">Solanum lycopersicum</name>
    <name type="common">Tomato</name>
    <name type="synonym">Lycopersicon esculentum</name>
    <dbReference type="NCBI Taxonomy" id="4081"/>
    <lineage>
        <taxon>Eukaryota</taxon>
        <taxon>Viridiplantae</taxon>
        <taxon>Streptophyta</taxon>
        <taxon>Embryophyta</taxon>
        <taxon>Tracheophyta</taxon>
        <taxon>Spermatophyta</taxon>
        <taxon>Magnoliopsida</taxon>
        <taxon>eudicotyledons</taxon>
        <taxon>Gunneridae</taxon>
        <taxon>Pentapetalae</taxon>
        <taxon>asterids</taxon>
        <taxon>lamiids</taxon>
        <taxon>Solanales</taxon>
        <taxon>Solanaceae</taxon>
        <taxon>Solanoideae</taxon>
        <taxon>Solaneae</taxon>
        <taxon>Solanum</taxon>
        <taxon>Solanum subgen. Lycopersicon</taxon>
    </lineage>
</organism>
<evidence type="ECO:0000313" key="2">
    <source>
        <dbReference type="Proteomes" id="UP000004994"/>
    </source>
</evidence>
<dbReference type="Gramene" id="Solyc03g095880.1.1">
    <property type="protein sequence ID" value="Solyc03g095880.1.1.1"/>
    <property type="gene ID" value="Solyc03g095880.1"/>
</dbReference>
<accession>A0A3Q7GBU0</accession>